<dbReference type="OrthoDB" id="1907165at2"/>
<name>A0A3N7HHF7_9BURK</name>
<dbReference type="InterPro" id="IPR037026">
    <property type="entry name" value="Vgr_OB-fold_dom_sf"/>
</dbReference>
<sequence length="230" mass="24289">MRRDTLPVHDFGVPVHALAMPYLGRVTDVNDPQNLARVKVELYALDTSNDVAMWARVASPFAGDKRGGFFIPQEGDEVLVVFVNGDARHPVVVGGLWNGSASPPESLNGKVDRWTITGKAGTRIAIIEESDATATIECKTPQGVKLTMTDESGGKVKIECAGNTVTIDTQGVSIEAAAKVKVQAAQVEVSAGMVKVDAAMSQFSGVVKCDTLITNSVVSTSYTPGAGNIW</sequence>
<keyword evidence="3" id="KW-1185">Reference proteome</keyword>
<dbReference type="Gene3D" id="2.40.50.230">
    <property type="entry name" value="Gp5 N-terminal domain"/>
    <property type="match status" value="1"/>
</dbReference>
<evidence type="ECO:0000259" key="1">
    <source>
        <dbReference type="Pfam" id="PF04717"/>
    </source>
</evidence>
<proteinExistence type="predicted"/>
<evidence type="ECO:0000313" key="3">
    <source>
        <dbReference type="Proteomes" id="UP000267464"/>
    </source>
</evidence>
<dbReference type="RefSeq" id="WP_124543417.1">
    <property type="nucleotide sequence ID" value="NZ_QUSW01000010.1"/>
</dbReference>
<evidence type="ECO:0000313" key="2">
    <source>
        <dbReference type="EMBL" id="RQP21477.1"/>
    </source>
</evidence>
<organism evidence="2 3">
    <name type="scientific">Piscinibacter terrae</name>
    <dbReference type="NCBI Taxonomy" id="2496871"/>
    <lineage>
        <taxon>Bacteria</taxon>
        <taxon>Pseudomonadati</taxon>
        <taxon>Pseudomonadota</taxon>
        <taxon>Betaproteobacteria</taxon>
        <taxon>Burkholderiales</taxon>
        <taxon>Sphaerotilaceae</taxon>
        <taxon>Piscinibacter</taxon>
    </lineage>
</organism>
<dbReference type="InterPro" id="IPR006531">
    <property type="entry name" value="Gp5/Vgr_OB"/>
</dbReference>
<dbReference type="Pfam" id="PF04717">
    <property type="entry name" value="Phage_base_V"/>
    <property type="match status" value="1"/>
</dbReference>
<reference evidence="2 3" key="1">
    <citation type="submission" date="2018-08" db="EMBL/GenBank/DDBJ databases">
        <authorList>
            <person name="Khan S.A."/>
            <person name="Jeon C.O."/>
            <person name="Chun B.H."/>
            <person name="Jeong S.E."/>
        </authorList>
    </citation>
    <scope>NUCLEOTIDE SEQUENCE [LARGE SCALE GENOMIC DNA]</scope>
    <source>
        <strain evidence="2 3">S-16</strain>
    </source>
</reference>
<dbReference type="AlphaFoldDB" id="A0A3N7HHF7"/>
<feature type="domain" description="Gp5/Type VI secretion system Vgr protein OB-fold" evidence="1">
    <location>
        <begin position="22"/>
        <end position="97"/>
    </location>
</feature>
<dbReference type="SUPFAM" id="SSF69255">
    <property type="entry name" value="gp5 N-terminal domain-like"/>
    <property type="match status" value="1"/>
</dbReference>
<dbReference type="EMBL" id="QUSW01000010">
    <property type="protein sequence ID" value="RQP21477.1"/>
    <property type="molecule type" value="Genomic_DNA"/>
</dbReference>
<comment type="caution">
    <text evidence="2">The sequence shown here is derived from an EMBL/GenBank/DDBJ whole genome shotgun (WGS) entry which is preliminary data.</text>
</comment>
<protein>
    <recommendedName>
        <fullName evidence="1">Gp5/Type VI secretion system Vgr protein OB-fold domain-containing protein</fullName>
    </recommendedName>
</protein>
<accession>A0A3N7HHF7</accession>
<reference evidence="2 3" key="2">
    <citation type="submission" date="2018-12" db="EMBL/GenBank/DDBJ databases">
        <title>Rhizobacter gummiphilus sp. nov., a rubber-degrading bacterium isolated from the soil of a botanical garden in Japan.</title>
        <authorList>
            <person name="Shunsuke S.S."/>
        </authorList>
    </citation>
    <scope>NUCLEOTIDE SEQUENCE [LARGE SCALE GENOMIC DNA]</scope>
    <source>
        <strain evidence="2 3">S-16</strain>
    </source>
</reference>
<dbReference type="Proteomes" id="UP000267464">
    <property type="component" value="Unassembled WGS sequence"/>
</dbReference>
<gene>
    <name evidence="2" type="ORF">DZC73_26510</name>
</gene>